<dbReference type="AlphaFoldDB" id="A0A5B0MT62"/>
<evidence type="ECO:0000259" key="1">
    <source>
        <dbReference type="Pfam" id="PF03372"/>
    </source>
</evidence>
<dbReference type="EMBL" id="VSWC01000079">
    <property type="protein sequence ID" value="KAA1094817.1"/>
    <property type="molecule type" value="Genomic_DNA"/>
</dbReference>
<dbReference type="OrthoDB" id="276515at2759"/>
<evidence type="ECO:0000313" key="2">
    <source>
        <dbReference type="EMBL" id="KAA1079089.1"/>
    </source>
</evidence>
<dbReference type="CDD" id="cd09083">
    <property type="entry name" value="EEP-1"/>
    <property type="match status" value="1"/>
</dbReference>
<sequence length="353" mass="39498">MVKIADKLMKIATFNIRYSPFKPSSQLASNQILLAGDGEAPWASRLPLIMDQINWESPDIIGFQEVLEHQYHDLKDQAFFRRYTSVGVGRDDGVTRGEYVPLFWRSDKFKALSVKHFWLSDQPDVPGSIGWDAGQTRMVTLVHLQPISADVSPDEESNPPFFVMNTHFDDRGLKARTESAKLILRKANELMTETALPILLMGDFNAPSQEAAYKVLTGKTSDDGSHQPTDQSSQYCAAGVERVYGQAQSSCVEPLQQVLTGRPAHHDAVVAKQTVQHFKDCGSEVGRPYGAFKATFTGFQNNPRDAQVIDFIMIMPRPPSLWQVVKYGVIPNQFQNEPLASDHRMVCALIQVE</sequence>
<evidence type="ECO:0000313" key="4">
    <source>
        <dbReference type="Proteomes" id="UP000324748"/>
    </source>
</evidence>
<dbReference type="Proteomes" id="UP000324748">
    <property type="component" value="Unassembled WGS sequence"/>
</dbReference>
<keyword evidence="4" id="KW-1185">Reference proteome</keyword>
<feature type="domain" description="Endonuclease/exonuclease/phosphatase" evidence="1">
    <location>
        <begin position="13"/>
        <end position="246"/>
    </location>
</feature>
<dbReference type="EMBL" id="VDEP01000444">
    <property type="protein sequence ID" value="KAA1079089.1"/>
    <property type="molecule type" value="Genomic_DNA"/>
</dbReference>
<name>A0A5B0MT62_PUCGR</name>
<organism evidence="2 5">
    <name type="scientific">Puccinia graminis f. sp. tritici</name>
    <dbReference type="NCBI Taxonomy" id="56615"/>
    <lineage>
        <taxon>Eukaryota</taxon>
        <taxon>Fungi</taxon>
        <taxon>Dikarya</taxon>
        <taxon>Basidiomycota</taxon>
        <taxon>Pucciniomycotina</taxon>
        <taxon>Pucciniomycetes</taxon>
        <taxon>Pucciniales</taxon>
        <taxon>Pucciniaceae</taxon>
        <taxon>Puccinia</taxon>
    </lineage>
</organism>
<dbReference type="Pfam" id="PF03372">
    <property type="entry name" value="Exo_endo_phos"/>
    <property type="match status" value="1"/>
</dbReference>
<dbReference type="InterPro" id="IPR005135">
    <property type="entry name" value="Endo/exonuclease/phosphatase"/>
</dbReference>
<proteinExistence type="predicted"/>
<dbReference type="Gene3D" id="3.60.10.10">
    <property type="entry name" value="Endonuclease/exonuclease/phosphatase"/>
    <property type="match status" value="2"/>
</dbReference>
<dbReference type="FunFam" id="3.60.10.10:FF:000104">
    <property type="entry name" value="Endonuclease/exonuclease/phosphatase"/>
    <property type="match status" value="1"/>
</dbReference>
<dbReference type="SUPFAM" id="SSF56219">
    <property type="entry name" value="DNase I-like"/>
    <property type="match status" value="1"/>
</dbReference>
<evidence type="ECO:0000313" key="5">
    <source>
        <dbReference type="Proteomes" id="UP000325313"/>
    </source>
</evidence>
<dbReference type="InterPro" id="IPR050410">
    <property type="entry name" value="CCR4/nocturin_mRNA_transcr"/>
</dbReference>
<dbReference type="GO" id="GO:0000175">
    <property type="term" value="F:3'-5'-RNA exonuclease activity"/>
    <property type="evidence" value="ECO:0007669"/>
    <property type="project" value="TreeGrafter"/>
</dbReference>
<dbReference type="InterPro" id="IPR036691">
    <property type="entry name" value="Endo/exonu/phosph_ase_sf"/>
</dbReference>
<dbReference type="Proteomes" id="UP000325313">
    <property type="component" value="Unassembled WGS sequence"/>
</dbReference>
<dbReference type="PANTHER" id="PTHR12121:SF36">
    <property type="entry name" value="ENDONUCLEASE_EXONUCLEASE_PHOSPHATASE DOMAIN-CONTAINING PROTEIN"/>
    <property type="match status" value="1"/>
</dbReference>
<comment type="caution">
    <text evidence="2">The sequence shown here is derived from an EMBL/GenBank/DDBJ whole genome shotgun (WGS) entry which is preliminary data.</text>
</comment>
<reference evidence="4 5" key="1">
    <citation type="submission" date="2019-05" db="EMBL/GenBank/DDBJ databases">
        <title>Emergence of the Ug99 lineage of the wheat stem rust pathogen through somatic hybridization.</title>
        <authorList>
            <person name="Li F."/>
            <person name="Upadhyaya N.M."/>
            <person name="Sperschneider J."/>
            <person name="Matny O."/>
            <person name="Nguyen-Phuc H."/>
            <person name="Mago R."/>
            <person name="Raley C."/>
            <person name="Miller M.E."/>
            <person name="Silverstein K.A.T."/>
            <person name="Henningsen E."/>
            <person name="Hirsch C.D."/>
            <person name="Visser B."/>
            <person name="Pretorius Z.A."/>
            <person name="Steffenson B.J."/>
            <person name="Schwessinger B."/>
            <person name="Dodds P.N."/>
            <person name="Figueroa M."/>
        </authorList>
    </citation>
    <scope>NUCLEOTIDE SEQUENCE [LARGE SCALE GENOMIC DNA]</scope>
    <source>
        <strain evidence="3">21-0</strain>
        <strain evidence="2 5">Ug99</strain>
    </source>
</reference>
<dbReference type="PANTHER" id="PTHR12121">
    <property type="entry name" value="CARBON CATABOLITE REPRESSOR PROTEIN 4"/>
    <property type="match status" value="1"/>
</dbReference>
<protein>
    <recommendedName>
        <fullName evidence="1">Endonuclease/exonuclease/phosphatase domain-containing protein</fullName>
    </recommendedName>
</protein>
<gene>
    <name evidence="3" type="ORF">PGT21_030817</name>
    <name evidence="2" type="ORF">PGTUg99_016299</name>
</gene>
<accession>A0A5B0MT62</accession>
<evidence type="ECO:0000313" key="3">
    <source>
        <dbReference type="EMBL" id="KAA1094817.1"/>
    </source>
</evidence>